<dbReference type="GO" id="GO:0032797">
    <property type="term" value="C:SMN complex"/>
    <property type="evidence" value="ECO:0007669"/>
    <property type="project" value="TreeGrafter"/>
</dbReference>
<name>A0A8J5XF19_DIALT</name>
<evidence type="ECO:0000256" key="4">
    <source>
        <dbReference type="ARBA" id="ARBA00023187"/>
    </source>
</evidence>
<dbReference type="PROSITE" id="PS50294">
    <property type="entry name" value="WD_REPEATS_REGION"/>
    <property type="match status" value="2"/>
</dbReference>
<dbReference type="OrthoDB" id="200206at2759"/>
<dbReference type="InterPro" id="IPR020472">
    <property type="entry name" value="WD40_PAC1"/>
</dbReference>
<proteinExistence type="inferred from homology"/>
<dbReference type="GO" id="GO:0003723">
    <property type="term" value="F:RNA binding"/>
    <property type="evidence" value="ECO:0007669"/>
    <property type="project" value="TreeGrafter"/>
</dbReference>
<keyword evidence="2" id="KW-0507">mRNA processing</keyword>
<keyword evidence="3" id="KW-0677">Repeat</keyword>
<keyword evidence="9" id="KW-1185">Reference proteome</keyword>
<dbReference type="CDD" id="cd00200">
    <property type="entry name" value="WD40"/>
    <property type="match status" value="1"/>
</dbReference>
<dbReference type="PROSITE" id="PS00678">
    <property type="entry name" value="WD_REPEATS_1"/>
    <property type="match status" value="2"/>
</dbReference>
<dbReference type="SUPFAM" id="SSF50978">
    <property type="entry name" value="WD40 repeat-like"/>
    <property type="match status" value="1"/>
</dbReference>
<dbReference type="Proteomes" id="UP000751190">
    <property type="component" value="Unassembled WGS sequence"/>
</dbReference>
<dbReference type="InterPro" id="IPR019775">
    <property type="entry name" value="WD40_repeat_CS"/>
</dbReference>
<protein>
    <recommendedName>
        <fullName evidence="6">Serine-threonine kinase receptor-associated protein</fullName>
    </recommendedName>
</protein>
<evidence type="ECO:0000256" key="6">
    <source>
        <dbReference type="ARBA" id="ARBA00040390"/>
    </source>
</evidence>
<feature type="repeat" description="WD" evidence="7">
    <location>
        <begin position="271"/>
        <end position="312"/>
    </location>
</feature>
<dbReference type="Gene3D" id="2.130.10.10">
    <property type="entry name" value="YVTN repeat-like/Quinoprotein amine dehydrogenase"/>
    <property type="match status" value="1"/>
</dbReference>
<dbReference type="PANTHER" id="PTHR19877:SF13">
    <property type="entry name" value="SERINE-THREONINE KINASE RECEPTOR-ASSOCIATED PROTEIN"/>
    <property type="match status" value="1"/>
</dbReference>
<keyword evidence="4" id="KW-0508">mRNA splicing</keyword>
<dbReference type="Pfam" id="PF00400">
    <property type="entry name" value="WD40"/>
    <property type="match status" value="6"/>
</dbReference>
<dbReference type="OMA" id="DGFYGLW"/>
<dbReference type="SMART" id="SM00320">
    <property type="entry name" value="WD40"/>
    <property type="match status" value="7"/>
</dbReference>
<evidence type="ECO:0000256" key="3">
    <source>
        <dbReference type="ARBA" id="ARBA00022737"/>
    </source>
</evidence>
<comment type="similarity">
    <text evidence="5">Belongs to the WD repeat STRAP family.</text>
</comment>
<dbReference type="AlphaFoldDB" id="A0A8J5XF19"/>
<evidence type="ECO:0000256" key="7">
    <source>
        <dbReference type="PROSITE-ProRule" id="PRU00221"/>
    </source>
</evidence>
<sequence length="312" mass="33508">MARPGEKAQAGDFICPGHSRPVVGLQYSRPSAEGTFLLSACHDKTAMLRDGETGDWIGTFEGHNGAVWWASLNQGATMAATASGDFSAKVWDATTGADKCTFRHRHIVRTVDWLPDGARIATSGKEQLVRIFDLARPEAEPLVIPAHEKLVRVLLATDEGGGPQLLTGSEDGSIRTWDVRTLSETRRIDFGGPVTGVDISLDGRMLTVAAGSEVHFLDRATLRCVKRHALPAMCGVNSAALSPDGKTFVAGGANFWVYLHDFESGQELQCSKGHHGPVYCVRFAPSGEMYTSGGDDGTIRTWSLRAKGRAAV</sequence>
<evidence type="ECO:0000256" key="1">
    <source>
        <dbReference type="ARBA" id="ARBA00022574"/>
    </source>
</evidence>
<dbReference type="InterPro" id="IPR036322">
    <property type="entry name" value="WD40_repeat_dom_sf"/>
</dbReference>
<evidence type="ECO:0000313" key="9">
    <source>
        <dbReference type="Proteomes" id="UP000751190"/>
    </source>
</evidence>
<feature type="repeat" description="WD" evidence="7">
    <location>
        <begin position="144"/>
        <end position="187"/>
    </location>
</feature>
<dbReference type="PROSITE" id="PS50082">
    <property type="entry name" value="WD_REPEATS_2"/>
    <property type="match status" value="4"/>
</dbReference>
<dbReference type="InterPro" id="IPR015943">
    <property type="entry name" value="WD40/YVTN_repeat-like_dom_sf"/>
</dbReference>
<keyword evidence="1 7" id="KW-0853">WD repeat</keyword>
<dbReference type="InterPro" id="IPR001680">
    <property type="entry name" value="WD40_rpt"/>
</dbReference>
<feature type="repeat" description="WD" evidence="7">
    <location>
        <begin position="60"/>
        <end position="101"/>
    </location>
</feature>
<dbReference type="PANTHER" id="PTHR19877">
    <property type="entry name" value="EUKARYOTIC TRANSLATION INITIATION FACTOR 3 SUBUNIT I"/>
    <property type="match status" value="1"/>
</dbReference>
<accession>A0A8J5XF19</accession>
<dbReference type="GO" id="GO:0000387">
    <property type="term" value="P:spliceosomal snRNP assembly"/>
    <property type="evidence" value="ECO:0007669"/>
    <property type="project" value="TreeGrafter"/>
</dbReference>
<dbReference type="PRINTS" id="PR00320">
    <property type="entry name" value="GPROTEINBRPT"/>
</dbReference>
<evidence type="ECO:0000256" key="2">
    <source>
        <dbReference type="ARBA" id="ARBA00022664"/>
    </source>
</evidence>
<evidence type="ECO:0000313" key="8">
    <source>
        <dbReference type="EMBL" id="KAG8461700.1"/>
    </source>
</evidence>
<dbReference type="EMBL" id="JAGTXO010000024">
    <property type="protein sequence ID" value="KAG8461700.1"/>
    <property type="molecule type" value="Genomic_DNA"/>
</dbReference>
<comment type="caution">
    <text evidence="8">The sequence shown here is derived from an EMBL/GenBank/DDBJ whole genome shotgun (WGS) entry which is preliminary data.</text>
</comment>
<organism evidence="8 9">
    <name type="scientific">Diacronema lutheri</name>
    <name type="common">Unicellular marine alga</name>
    <name type="synonym">Monochrysis lutheri</name>
    <dbReference type="NCBI Taxonomy" id="2081491"/>
    <lineage>
        <taxon>Eukaryota</taxon>
        <taxon>Haptista</taxon>
        <taxon>Haptophyta</taxon>
        <taxon>Pavlovophyceae</taxon>
        <taxon>Pavlovales</taxon>
        <taxon>Pavlovaceae</taxon>
        <taxon>Diacronema</taxon>
    </lineage>
</organism>
<reference evidence="8" key="1">
    <citation type="submission" date="2021-05" db="EMBL/GenBank/DDBJ databases">
        <title>The genome of the haptophyte Pavlova lutheri (Diacronema luteri, Pavlovales) - a model for lipid biosynthesis in eukaryotic algae.</title>
        <authorList>
            <person name="Hulatt C.J."/>
            <person name="Posewitz M.C."/>
        </authorList>
    </citation>
    <scope>NUCLEOTIDE SEQUENCE</scope>
    <source>
        <strain evidence="8">NIVA-4/92</strain>
    </source>
</reference>
<evidence type="ECO:0000256" key="5">
    <source>
        <dbReference type="ARBA" id="ARBA00038394"/>
    </source>
</evidence>
<gene>
    <name evidence="8" type="ORF">KFE25_001318</name>
</gene>
<feature type="repeat" description="WD" evidence="7">
    <location>
        <begin position="101"/>
        <end position="134"/>
    </location>
</feature>